<evidence type="ECO:0000256" key="1">
    <source>
        <dbReference type="SAM" id="SignalP"/>
    </source>
</evidence>
<name>A0A915ZFA8_9GLOM</name>
<dbReference type="Proteomes" id="UP000684084">
    <property type="component" value="Unassembled WGS sequence"/>
</dbReference>
<dbReference type="EMBL" id="CAGKOT010000033">
    <property type="protein sequence ID" value="CAB5374736.1"/>
    <property type="molecule type" value="Genomic_DNA"/>
</dbReference>
<gene>
    <name evidence="2" type="ORF">CHRIB12_LOCUS14588</name>
</gene>
<keyword evidence="1" id="KW-0732">Signal</keyword>
<organism evidence="2 3">
    <name type="scientific">Rhizophagus irregularis</name>
    <dbReference type="NCBI Taxonomy" id="588596"/>
    <lineage>
        <taxon>Eukaryota</taxon>
        <taxon>Fungi</taxon>
        <taxon>Fungi incertae sedis</taxon>
        <taxon>Mucoromycota</taxon>
        <taxon>Glomeromycotina</taxon>
        <taxon>Glomeromycetes</taxon>
        <taxon>Glomerales</taxon>
        <taxon>Glomeraceae</taxon>
        <taxon>Rhizophagus</taxon>
    </lineage>
</organism>
<evidence type="ECO:0000313" key="3">
    <source>
        <dbReference type="Proteomes" id="UP000684084"/>
    </source>
</evidence>
<evidence type="ECO:0000313" key="2">
    <source>
        <dbReference type="EMBL" id="CAB5374736.1"/>
    </source>
</evidence>
<dbReference type="AlphaFoldDB" id="A0A915ZFA8"/>
<reference evidence="2" key="1">
    <citation type="submission" date="2020-05" db="EMBL/GenBank/DDBJ databases">
        <authorList>
            <person name="Rincon C."/>
            <person name="Sanders R I."/>
            <person name="Robbins C."/>
            <person name="Chaturvedi A."/>
        </authorList>
    </citation>
    <scope>NUCLEOTIDE SEQUENCE</scope>
    <source>
        <strain evidence="2">CHB12</strain>
    </source>
</reference>
<proteinExistence type="predicted"/>
<sequence>MLIVILGFAHTMFVLLREPTNIKTKDSIYSGKATNSLTNETLDIELKSDFDPTSSDNPFTSFFTAIEATYFWINGDWVQRDEFDFWVIDVYTFIVYSFGAYEKAEANGKQTLLRNRANNIADYEALYHINF</sequence>
<dbReference type="OrthoDB" id="2433899at2759"/>
<accession>A0A915ZFA8</accession>
<comment type="caution">
    <text evidence="2">The sequence shown here is derived from an EMBL/GenBank/DDBJ whole genome shotgun (WGS) entry which is preliminary data.</text>
</comment>
<protein>
    <submittedName>
        <fullName evidence="2">Uncharacterized protein</fullName>
    </submittedName>
</protein>
<feature type="signal peptide" evidence="1">
    <location>
        <begin position="1"/>
        <end position="16"/>
    </location>
</feature>
<feature type="chain" id="PRO_5037825344" evidence="1">
    <location>
        <begin position="17"/>
        <end position="131"/>
    </location>
</feature>